<dbReference type="RefSeq" id="WP_130609757.1">
    <property type="nucleotide sequence ID" value="NZ_SGIU01000001.1"/>
</dbReference>
<feature type="signal peptide" evidence="1">
    <location>
        <begin position="1"/>
        <end position="22"/>
    </location>
</feature>
<sequence>MKKTILNCIILLLLFSSCNSQTKSSPETLKIEEFNWTVNIPENFEPINQAVWNKTLKKGINAIENTFEEEVDNQATTIFTYKNGQFNNFGANWQPFDIEIDGDYMETYSEVNEMIYQTFETQMPDAKLDSISSTQKVSGLEFQRFDISIDFPNGIKMKTIGFSRLFDKKEFTMNITSVDEIIGQKMLDAFLNSKFE</sequence>
<keyword evidence="3" id="KW-1185">Reference proteome</keyword>
<evidence type="ECO:0000313" key="3">
    <source>
        <dbReference type="Proteomes" id="UP000291981"/>
    </source>
</evidence>
<dbReference type="AlphaFoldDB" id="A0A4Q8QEL4"/>
<accession>A0A4Q8QEL4</accession>
<feature type="chain" id="PRO_5020956844" description="Lipoprotein" evidence="1">
    <location>
        <begin position="23"/>
        <end position="196"/>
    </location>
</feature>
<dbReference type="EMBL" id="SGIU01000001">
    <property type="protein sequence ID" value="TAI48891.1"/>
    <property type="molecule type" value="Genomic_DNA"/>
</dbReference>
<protein>
    <recommendedName>
        <fullName evidence="4">Lipoprotein</fullName>
    </recommendedName>
</protein>
<comment type="caution">
    <text evidence="2">The sequence shown here is derived from an EMBL/GenBank/DDBJ whole genome shotgun (WGS) entry which is preliminary data.</text>
</comment>
<organism evidence="2 3">
    <name type="scientific">Flagellimonas allohymeniacidonis</name>
    <dbReference type="NCBI Taxonomy" id="2517819"/>
    <lineage>
        <taxon>Bacteria</taxon>
        <taxon>Pseudomonadati</taxon>
        <taxon>Bacteroidota</taxon>
        <taxon>Flavobacteriia</taxon>
        <taxon>Flavobacteriales</taxon>
        <taxon>Flavobacteriaceae</taxon>
        <taxon>Flagellimonas</taxon>
    </lineage>
</organism>
<reference evidence="2 3" key="1">
    <citation type="submission" date="2019-02" db="EMBL/GenBank/DDBJ databases">
        <title>Draft genome sequence of Muricauda sp. 176CP4-71.</title>
        <authorList>
            <person name="Park J.-S."/>
        </authorList>
    </citation>
    <scope>NUCLEOTIDE SEQUENCE [LARGE SCALE GENOMIC DNA]</scope>
    <source>
        <strain evidence="2 3">176CP4-71</strain>
    </source>
</reference>
<proteinExistence type="predicted"/>
<keyword evidence="1" id="KW-0732">Signal</keyword>
<evidence type="ECO:0000313" key="2">
    <source>
        <dbReference type="EMBL" id="TAI48891.1"/>
    </source>
</evidence>
<name>A0A4Q8QEL4_9FLAO</name>
<evidence type="ECO:0008006" key="4">
    <source>
        <dbReference type="Google" id="ProtNLM"/>
    </source>
</evidence>
<evidence type="ECO:0000256" key="1">
    <source>
        <dbReference type="SAM" id="SignalP"/>
    </source>
</evidence>
<gene>
    <name evidence="2" type="ORF">EW142_03580</name>
</gene>
<dbReference type="PROSITE" id="PS51257">
    <property type="entry name" value="PROKAR_LIPOPROTEIN"/>
    <property type="match status" value="1"/>
</dbReference>
<dbReference type="OrthoDB" id="1492466at2"/>
<dbReference type="Proteomes" id="UP000291981">
    <property type="component" value="Unassembled WGS sequence"/>
</dbReference>